<dbReference type="Proteomes" id="UP000199111">
    <property type="component" value="Unassembled WGS sequence"/>
</dbReference>
<evidence type="ECO:0000313" key="2">
    <source>
        <dbReference type="Proteomes" id="UP000199111"/>
    </source>
</evidence>
<name>A0A1I4DFX3_9ACTN</name>
<evidence type="ECO:0000313" key="1">
    <source>
        <dbReference type="EMBL" id="SFK92382.1"/>
    </source>
</evidence>
<dbReference type="RefSeq" id="WP_177245463.1">
    <property type="nucleotide sequence ID" value="NZ_FOQY01000041.1"/>
</dbReference>
<sequence length="57" mass="6083">MIDRTIRATATDPKAGMTLAELAAFVQAALREDAADDVPVKAIVNMRGGIKKLETRA</sequence>
<accession>A0A1I4DFX3</accession>
<organism evidence="1 2">
    <name type="scientific">Streptosporangium canum</name>
    <dbReference type="NCBI Taxonomy" id="324952"/>
    <lineage>
        <taxon>Bacteria</taxon>
        <taxon>Bacillati</taxon>
        <taxon>Actinomycetota</taxon>
        <taxon>Actinomycetes</taxon>
        <taxon>Streptosporangiales</taxon>
        <taxon>Streptosporangiaceae</taxon>
        <taxon>Streptosporangium</taxon>
    </lineage>
</organism>
<keyword evidence="2" id="KW-1185">Reference proteome</keyword>
<dbReference type="GeneID" id="96304191"/>
<protein>
    <submittedName>
        <fullName evidence="1">Uncharacterized protein</fullName>
    </submittedName>
</protein>
<dbReference type="EMBL" id="FOQY01000041">
    <property type="protein sequence ID" value="SFK92382.1"/>
    <property type="molecule type" value="Genomic_DNA"/>
</dbReference>
<reference evidence="2" key="1">
    <citation type="submission" date="2016-10" db="EMBL/GenBank/DDBJ databases">
        <authorList>
            <person name="Varghese N."/>
            <person name="Submissions S."/>
        </authorList>
    </citation>
    <scope>NUCLEOTIDE SEQUENCE [LARGE SCALE GENOMIC DNA]</scope>
    <source>
        <strain evidence="2">CGMCC 4.2126</strain>
    </source>
</reference>
<proteinExistence type="predicted"/>
<dbReference type="AlphaFoldDB" id="A0A1I4DFX3"/>
<gene>
    <name evidence="1" type="ORF">SAMN05216275_14151</name>
</gene>